<name>A0ACC2ALV3_DIPCM</name>
<keyword evidence="2" id="KW-1185">Reference proteome</keyword>
<dbReference type="EMBL" id="CM055112">
    <property type="protein sequence ID" value="KAJ7518487.1"/>
    <property type="molecule type" value="Genomic_DNA"/>
</dbReference>
<accession>A0ACC2ALV3</accession>
<dbReference type="Proteomes" id="UP001162992">
    <property type="component" value="Chromosome 21"/>
</dbReference>
<sequence>MEAPEDTVFYQIFSDSLLSGESSLPQALQHLDQLRIAALDIVEPITRSYIWQHEPFNLNVASQTPPLLRHALDREEELVGRSLGIASSPSSSSDHSIPHLFGKIKYGDNVEDEWFVVYLLFELSRQFSAVSVRVWDSDGEFLLIEAAYEIPRWLKPENSTNRIFIRYGSLHILPVPSSPADIYRLPVKPSLKTALQLLKEGVIETRAGQKVQGALQKRLTGYPERARKNMHKARCRVPLPVAQILKMEPQLISLAVEAFYNRDLDSMKAVARMDKFLPKGSDGQPEMVNVIVSMSRAMYGQLVQQVFQAPRCYPMPPFSPRYKEAELGMKLTCGFEMMYRERSKYQPSQAEDGQNSSTDFAVGNAGDAEDCSLRTEKGEGEADQRIVVPTDNTYTSLQNDVGWQAFRKSLESRGYFRGLLEGSREHRILMHSAIARYKQTNLFSRVSAAMRAPITRINEILSLPPSALDFSDAECQETDDDSWLYTGEEDLANAMHERQKETDAYEAERVKHRQVKKTSKVDSSTSNVRDINKESYDPQELASSMQAFVESISSFEGAEIPGIDKKRPIDDPVSPRKLMKELTAALGLQGNDVDFEEADSAYSSMESDYDDSSESDVEGQSSDPLYAQNDQVNKIGRARPKAHLEEGFERHPGGQIDDVFMQEYSEILQQELKETSLAKTFARVEDMPSTSSQCRDIEEADGDTENLGPVDVNFNLVKNMLESYASQHGMPGPASNLLGAMGLQMPDDLREHDDKKQG</sequence>
<comment type="caution">
    <text evidence="1">The sequence shown here is derived from an EMBL/GenBank/DDBJ whole genome shotgun (WGS) entry which is preliminary data.</text>
</comment>
<protein>
    <submittedName>
        <fullName evidence="1">Uncharacterized protein</fullName>
    </submittedName>
</protein>
<evidence type="ECO:0000313" key="1">
    <source>
        <dbReference type="EMBL" id="KAJ7518487.1"/>
    </source>
</evidence>
<evidence type="ECO:0000313" key="2">
    <source>
        <dbReference type="Proteomes" id="UP001162992"/>
    </source>
</evidence>
<proteinExistence type="predicted"/>
<reference evidence="2" key="1">
    <citation type="journal article" date="2024" name="Proc. Natl. Acad. Sci. U.S.A.">
        <title>Extraordinary preservation of gene collinearity over three hundred million years revealed in homosporous lycophytes.</title>
        <authorList>
            <person name="Li C."/>
            <person name="Wickell D."/>
            <person name="Kuo L.Y."/>
            <person name="Chen X."/>
            <person name="Nie B."/>
            <person name="Liao X."/>
            <person name="Peng D."/>
            <person name="Ji J."/>
            <person name="Jenkins J."/>
            <person name="Williams M."/>
            <person name="Shu S."/>
            <person name="Plott C."/>
            <person name="Barry K."/>
            <person name="Rajasekar S."/>
            <person name="Grimwood J."/>
            <person name="Han X."/>
            <person name="Sun S."/>
            <person name="Hou Z."/>
            <person name="He W."/>
            <person name="Dai G."/>
            <person name="Sun C."/>
            <person name="Schmutz J."/>
            <person name="Leebens-Mack J.H."/>
            <person name="Li F.W."/>
            <person name="Wang L."/>
        </authorList>
    </citation>
    <scope>NUCLEOTIDE SEQUENCE [LARGE SCALE GENOMIC DNA]</scope>
    <source>
        <strain evidence="2">cv. PW_Plant_1</strain>
    </source>
</reference>
<organism evidence="1 2">
    <name type="scientific">Diphasiastrum complanatum</name>
    <name type="common">Issler's clubmoss</name>
    <name type="synonym">Lycopodium complanatum</name>
    <dbReference type="NCBI Taxonomy" id="34168"/>
    <lineage>
        <taxon>Eukaryota</taxon>
        <taxon>Viridiplantae</taxon>
        <taxon>Streptophyta</taxon>
        <taxon>Embryophyta</taxon>
        <taxon>Tracheophyta</taxon>
        <taxon>Lycopodiopsida</taxon>
        <taxon>Lycopodiales</taxon>
        <taxon>Lycopodiaceae</taxon>
        <taxon>Lycopodioideae</taxon>
        <taxon>Diphasiastrum</taxon>
    </lineage>
</organism>
<gene>
    <name evidence="1" type="ORF">O6H91_21G071600</name>
</gene>